<keyword evidence="3" id="KW-0813">Transport</keyword>
<dbReference type="SUPFAM" id="SSF56935">
    <property type="entry name" value="Porins"/>
    <property type="match status" value="1"/>
</dbReference>
<dbReference type="EMBL" id="AAOA02000003">
    <property type="protein sequence ID" value="EAQ97024.2"/>
    <property type="molecule type" value="Genomic_DNA"/>
</dbReference>
<keyword evidence="7 11" id="KW-0798">TonB box</keyword>
<keyword evidence="5" id="KW-0812">Transmembrane</keyword>
<protein>
    <submittedName>
        <fullName evidence="14">Outer membrane receptor protein, mostly Fe transport</fullName>
    </submittedName>
</protein>
<dbReference type="RefSeq" id="WP_023660046.1">
    <property type="nucleotide sequence ID" value="NZ_CM002299.1"/>
</dbReference>
<keyword evidence="4" id="KW-1134">Transmembrane beta strand</keyword>
<name>A4AAE7_9GAMM</name>
<evidence type="ECO:0000256" key="10">
    <source>
        <dbReference type="ARBA" id="ARBA00023237"/>
    </source>
</evidence>
<feature type="domain" description="TonB-dependent receptor-like beta-barrel" evidence="12">
    <location>
        <begin position="325"/>
        <end position="699"/>
    </location>
</feature>
<proteinExistence type="inferred from homology"/>
<evidence type="ECO:0000256" key="7">
    <source>
        <dbReference type="ARBA" id="ARBA00023077"/>
    </source>
</evidence>
<dbReference type="Gene3D" id="2.170.130.10">
    <property type="entry name" value="TonB-dependent receptor, plug domain"/>
    <property type="match status" value="1"/>
</dbReference>
<dbReference type="PANTHER" id="PTHR30069">
    <property type="entry name" value="TONB-DEPENDENT OUTER MEMBRANE RECEPTOR"/>
    <property type="match status" value="1"/>
</dbReference>
<dbReference type="eggNOG" id="COG4771">
    <property type="taxonomic scope" value="Bacteria"/>
</dbReference>
<evidence type="ECO:0000256" key="2">
    <source>
        <dbReference type="ARBA" id="ARBA00008143"/>
    </source>
</evidence>
<dbReference type="InterPro" id="IPR012910">
    <property type="entry name" value="Plug_dom"/>
</dbReference>
<comment type="subcellular location">
    <subcellularLocation>
        <location evidence="1">Cell outer membrane</location>
        <topology evidence="1">Multi-pass membrane protein</topology>
    </subcellularLocation>
</comment>
<organism evidence="14 15">
    <name type="scientific">Congregibacter litoralis KT71</name>
    <dbReference type="NCBI Taxonomy" id="314285"/>
    <lineage>
        <taxon>Bacteria</taxon>
        <taxon>Pseudomonadati</taxon>
        <taxon>Pseudomonadota</taxon>
        <taxon>Gammaproteobacteria</taxon>
        <taxon>Cellvibrionales</taxon>
        <taxon>Halieaceae</taxon>
        <taxon>Congregibacter</taxon>
    </lineage>
</organism>
<evidence type="ECO:0000259" key="13">
    <source>
        <dbReference type="Pfam" id="PF07715"/>
    </source>
</evidence>
<dbReference type="InterPro" id="IPR039426">
    <property type="entry name" value="TonB-dep_rcpt-like"/>
</dbReference>
<evidence type="ECO:0000256" key="3">
    <source>
        <dbReference type="ARBA" id="ARBA00022448"/>
    </source>
</evidence>
<keyword evidence="6" id="KW-0732">Signal</keyword>
<dbReference type="GO" id="GO:0015344">
    <property type="term" value="F:siderophore uptake transmembrane transporter activity"/>
    <property type="evidence" value="ECO:0007669"/>
    <property type="project" value="TreeGrafter"/>
</dbReference>
<evidence type="ECO:0000256" key="9">
    <source>
        <dbReference type="ARBA" id="ARBA00023170"/>
    </source>
</evidence>
<evidence type="ECO:0000256" key="4">
    <source>
        <dbReference type="ARBA" id="ARBA00022452"/>
    </source>
</evidence>
<dbReference type="InterPro" id="IPR036942">
    <property type="entry name" value="Beta-barrel_TonB_sf"/>
</dbReference>
<keyword evidence="15" id="KW-1185">Reference proteome</keyword>
<evidence type="ECO:0000256" key="5">
    <source>
        <dbReference type="ARBA" id="ARBA00022692"/>
    </source>
</evidence>
<reference evidence="14 15" key="1">
    <citation type="journal article" date="2007" name="Proc. Natl. Acad. Sci. U.S.A.">
        <title>Characterization of a marine gammaproteobacterium capable of aerobic anoxygenic photosynthesis.</title>
        <authorList>
            <person name="Fuchs B.M."/>
            <person name="Spring S."/>
            <person name="Teeling H."/>
            <person name="Quast C."/>
            <person name="Wulf J."/>
            <person name="Schattenhofer M."/>
            <person name="Yan S."/>
            <person name="Ferriera S."/>
            <person name="Johnson J."/>
            <person name="Glockner F.O."/>
            <person name="Amann R."/>
        </authorList>
    </citation>
    <scope>NUCLEOTIDE SEQUENCE [LARGE SCALE GENOMIC DNA]</scope>
    <source>
        <strain evidence="14">KT71</strain>
    </source>
</reference>
<dbReference type="HOGENOM" id="CLU_016599_0_0_6"/>
<dbReference type="GO" id="GO:0044718">
    <property type="term" value="P:siderophore transmembrane transport"/>
    <property type="evidence" value="ECO:0007669"/>
    <property type="project" value="TreeGrafter"/>
</dbReference>
<dbReference type="InterPro" id="IPR000531">
    <property type="entry name" value="Beta-barrel_TonB"/>
</dbReference>
<evidence type="ECO:0000256" key="1">
    <source>
        <dbReference type="ARBA" id="ARBA00004571"/>
    </source>
</evidence>
<dbReference type="InterPro" id="IPR037066">
    <property type="entry name" value="Plug_dom_sf"/>
</dbReference>
<evidence type="ECO:0000256" key="8">
    <source>
        <dbReference type="ARBA" id="ARBA00023136"/>
    </source>
</evidence>
<keyword evidence="10" id="KW-0998">Cell outer membrane</keyword>
<keyword evidence="9 14" id="KW-0675">Receptor</keyword>
<evidence type="ECO:0000256" key="6">
    <source>
        <dbReference type="ARBA" id="ARBA00022729"/>
    </source>
</evidence>
<dbReference type="Proteomes" id="UP000019205">
    <property type="component" value="Chromosome"/>
</dbReference>
<comment type="caution">
    <text evidence="14">The sequence shown here is derived from an EMBL/GenBank/DDBJ whole genome shotgun (WGS) entry which is preliminary data.</text>
</comment>
<dbReference type="STRING" id="314285.KT71_12215"/>
<sequence length="741" mass="82964">MTLGELIGLLEVEGARIVYSTQLVPEGKTVSLDSPTLDVLEEALKELGLTLRYQQGVIAIVRGPEYVPVAEAESVASALEDEPQLETVIVTGSRHRFFGPETTNPTRSYSSSEIGAQPLFASDPLRVTTRLPGVSTLGVSARPHIRGGLSDELLIIRNGIELLEPFHLADFHSAYSAIDISSLDSLDIYTGGFPARYGNRMSGVMDLQTRERSEQRNLDIGFSTFATRVALYGDVDFAEGGNFLLSWRGGDLDDVASFIEHESGVPEYSDLSASFHVDLTPDSSVAFGFTQAKDDILFVGDLVGQETALSKVVTDHLWAEYLVDGLGRWRTRLTGSAIDLSRRNEQFDNEEIEQDQEGGFLQHQQDVLRVAVRNDWIRDGLGTTYELGWQAEFNRGRYQHQSEIERGVIADLIGTPRNESRDINLKPEGWSGGGYVQMQVPVGERLVIQPGMRIDFQDYYIDRGFETQLSPRLGVAYTVSDEMTVRLDLGRFQQPEAVQELQVRDGLDRFFQPQIADQVAVALEWRGGSLLLRGEAYYKQYRRPKGRFENLFNPFVLLPQLEEDRVEIQPDQVYASGFDVSVERAFSRSITGDLSYSYMDAKDRIEGRSIPRRWSQRHTMNLGMRYELGDFSLAGALTWHSGWNSTALPSFIADGDVVPVSSILNNSELPEFLSLDVSARKVWDFPRVRIEVFADVSNLTDRKNIAGIDFDERRVEGGYALEPEREFVLGRVTSLGVTLSF</sequence>
<gene>
    <name evidence="14" type="ORF">KT71_12215</name>
</gene>
<dbReference type="Pfam" id="PF00593">
    <property type="entry name" value="TonB_dep_Rec_b-barrel"/>
    <property type="match status" value="1"/>
</dbReference>
<feature type="domain" description="TonB-dependent receptor plug" evidence="13">
    <location>
        <begin position="101"/>
        <end position="202"/>
    </location>
</feature>
<comment type="similarity">
    <text evidence="2">Belongs to the TonB-dependent receptor family. Hemoglobin/haptoglobin binding protein subfamily.</text>
</comment>
<evidence type="ECO:0000259" key="12">
    <source>
        <dbReference type="Pfam" id="PF00593"/>
    </source>
</evidence>
<accession>A4AAE7</accession>
<evidence type="ECO:0000313" key="14">
    <source>
        <dbReference type="EMBL" id="EAQ97024.2"/>
    </source>
</evidence>
<dbReference type="PANTHER" id="PTHR30069:SF29">
    <property type="entry name" value="HEMOGLOBIN AND HEMOGLOBIN-HAPTOGLOBIN-BINDING PROTEIN 1-RELATED"/>
    <property type="match status" value="1"/>
</dbReference>
<evidence type="ECO:0000256" key="11">
    <source>
        <dbReference type="RuleBase" id="RU003357"/>
    </source>
</evidence>
<dbReference type="GO" id="GO:0009279">
    <property type="term" value="C:cell outer membrane"/>
    <property type="evidence" value="ECO:0007669"/>
    <property type="project" value="UniProtKB-SubCell"/>
</dbReference>
<keyword evidence="8 11" id="KW-0472">Membrane</keyword>
<reference evidence="14 15" key="2">
    <citation type="journal article" date="2009" name="PLoS ONE">
        <title>The photosynthetic apparatus and its regulation in the aerobic gammaproteobacterium Congregibacter litoralis gen. nov., sp. nov.</title>
        <authorList>
            <person name="Spring S."/>
            <person name="Lunsdorf H."/>
            <person name="Fuchs B.M."/>
            <person name="Tindall B.J."/>
        </authorList>
    </citation>
    <scope>NUCLEOTIDE SEQUENCE [LARGE SCALE GENOMIC DNA]</scope>
    <source>
        <strain evidence="14">KT71</strain>
    </source>
</reference>
<dbReference type="Pfam" id="PF07715">
    <property type="entry name" value="Plug"/>
    <property type="match status" value="1"/>
</dbReference>
<dbReference type="Gene3D" id="2.40.170.20">
    <property type="entry name" value="TonB-dependent receptor, beta-barrel domain"/>
    <property type="match status" value="1"/>
</dbReference>
<dbReference type="AlphaFoldDB" id="A4AAE7"/>
<evidence type="ECO:0000313" key="15">
    <source>
        <dbReference type="Proteomes" id="UP000019205"/>
    </source>
</evidence>